<keyword evidence="4" id="KW-0804">Transcription</keyword>
<gene>
    <name evidence="5" type="ORF">QIS99_11480</name>
</gene>
<dbReference type="EMBL" id="JASCIR010000007">
    <property type="protein sequence ID" value="MDI3386816.1"/>
    <property type="molecule type" value="Genomic_DNA"/>
</dbReference>
<proteinExistence type="predicted"/>
<dbReference type="Proteomes" id="UP001224661">
    <property type="component" value="Unassembled WGS sequence"/>
</dbReference>
<sequence>MATLRPLLTAEAAAEAPAIGVDPGDLEQAVWLRLLEHIGRIGPPADPEGWLRDAVHAEVCRAEWGALRERAYRGEPATPADNWPEQFLLRAERHRLLWNAVRRLPRSCAGLLSAVLSPRDLTYGEIATELGISQGSVGPERARCLERLRQVLAAAECEGE</sequence>
<dbReference type="PANTHER" id="PTHR43133">
    <property type="entry name" value="RNA POLYMERASE ECF-TYPE SIGMA FACTO"/>
    <property type="match status" value="1"/>
</dbReference>
<evidence type="ECO:0000313" key="6">
    <source>
        <dbReference type="Proteomes" id="UP001224661"/>
    </source>
</evidence>
<comment type="caution">
    <text evidence="5">The sequence shown here is derived from an EMBL/GenBank/DDBJ whole genome shotgun (WGS) entry which is preliminary data.</text>
</comment>
<accession>A0ABT6RT16</accession>
<keyword evidence="2" id="KW-0731">Sigma factor</keyword>
<organism evidence="5 6">
    <name type="scientific">Streptomyces solicavernae</name>
    <dbReference type="NCBI Taxonomy" id="3043614"/>
    <lineage>
        <taxon>Bacteria</taxon>
        <taxon>Bacillati</taxon>
        <taxon>Actinomycetota</taxon>
        <taxon>Actinomycetes</taxon>
        <taxon>Kitasatosporales</taxon>
        <taxon>Streptomycetaceae</taxon>
        <taxon>Streptomyces</taxon>
    </lineage>
</organism>
<dbReference type="InterPro" id="IPR036388">
    <property type="entry name" value="WH-like_DNA-bd_sf"/>
</dbReference>
<evidence type="ECO:0000313" key="5">
    <source>
        <dbReference type="EMBL" id="MDI3386816.1"/>
    </source>
</evidence>
<evidence type="ECO:0000256" key="2">
    <source>
        <dbReference type="ARBA" id="ARBA00023082"/>
    </source>
</evidence>
<dbReference type="RefSeq" id="WP_282513183.1">
    <property type="nucleotide sequence ID" value="NZ_JASCIR010000007.1"/>
</dbReference>
<evidence type="ECO:0000256" key="1">
    <source>
        <dbReference type="ARBA" id="ARBA00023015"/>
    </source>
</evidence>
<dbReference type="InterPro" id="IPR039425">
    <property type="entry name" value="RNA_pol_sigma-70-like"/>
</dbReference>
<evidence type="ECO:0000256" key="4">
    <source>
        <dbReference type="ARBA" id="ARBA00023163"/>
    </source>
</evidence>
<evidence type="ECO:0000256" key="3">
    <source>
        <dbReference type="ARBA" id="ARBA00023125"/>
    </source>
</evidence>
<dbReference type="PANTHER" id="PTHR43133:SF52">
    <property type="entry name" value="ECF RNA POLYMERASE SIGMA FACTOR SIGL"/>
    <property type="match status" value="1"/>
</dbReference>
<dbReference type="InterPro" id="IPR013324">
    <property type="entry name" value="RNA_pol_sigma_r3/r4-like"/>
</dbReference>
<reference evidence="5 6" key="1">
    <citation type="submission" date="2023-05" db="EMBL/GenBank/DDBJ databases">
        <title>Draft genome sequence of Streptomyces sp. B-S-A8 isolated from a cave soil in Thailand.</title>
        <authorList>
            <person name="Chamroensaksri N."/>
            <person name="Muangham S."/>
        </authorList>
    </citation>
    <scope>NUCLEOTIDE SEQUENCE [LARGE SCALE GENOMIC DNA]</scope>
    <source>
        <strain evidence="5 6">B-S-A8</strain>
    </source>
</reference>
<keyword evidence="1" id="KW-0805">Transcription regulation</keyword>
<keyword evidence="3" id="KW-0238">DNA-binding</keyword>
<keyword evidence="6" id="KW-1185">Reference proteome</keyword>
<name>A0ABT6RT16_9ACTN</name>
<protein>
    <submittedName>
        <fullName evidence="5">Sigma-70 family RNA polymerase sigma factor</fullName>
    </submittedName>
</protein>
<dbReference type="Gene3D" id="1.10.10.10">
    <property type="entry name" value="Winged helix-like DNA-binding domain superfamily/Winged helix DNA-binding domain"/>
    <property type="match status" value="1"/>
</dbReference>
<dbReference type="SUPFAM" id="SSF88659">
    <property type="entry name" value="Sigma3 and sigma4 domains of RNA polymerase sigma factors"/>
    <property type="match status" value="1"/>
</dbReference>